<feature type="transmembrane region" description="Helical" evidence="7">
    <location>
        <begin position="128"/>
        <end position="145"/>
    </location>
</feature>
<dbReference type="GO" id="GO:0046872">
    <property type="term" value="F:metal ion binding"/>
    <property type="evidence" value="ECO:0007669"/>
    <property type="project" value="UniProtKB-KW"/>
</dbReference>
<evidence type="ECO:0000256" key="7">
    <source>
        <dbReference type="SAM" id="Phobius"/>
    </source>
</evidence>
<keyword evidence="2" id="KW-0479">Metal-binding</keyword>
<dbReference type="GO" id="GO:0051539">
    <property type="term" value="F:4 iron, 4 sulfur cluster binding"/>
    <property type="evidence" value="ECO:0007669"/>
    <property type="project" value="UniProtKB-KW"/>
</dbReference>
<keyword evidence="7" id="KW-0472">Membrane</keyword>
<keyword evidence="4" id="KW-0408">Iron</keyword>
<dbReference type="AlphaFoldDB" id="A0A346Y5E7"/>
<dbReference type="GO" id="GO:0016491">
    <property type="term" value="F:oxidoreductase activity"/>
    <property type="evidence" value="ECO:0007669"/>
    <property type="project" value="UniProtKB-KW"/>
</dbReference>
<feature type="domain" description="4Fe-4S ferredoxin-type" evidence="8">
    <location>
        <begin position="292"/>
        <end position="323"/>
    </location>
</feature>
<dbReference type="InterPro" id="IPR017900">
    <property type="entry name" value="4Fe4S_Fe_S_CS"/>
</dbReference>
<protein>
    <submittedName>
        <fullName evidence="9">Fe-S oxidoreductase</fullName>
    </submittedName>
</protein>
<keyword evidence="1" id="KW-0004">4Fe-4S</keyword>
<feature type="region of interest" description="Disordered" evidence="6">
    <location>
        <begin position="737"/>
        <end position="761"/>
    </location>
</feature>
<feature type="transmembrane region" description="Helical" evidence="7">
    <location>
        <begin position="6"/>
        <end position="24"/>
    </location>
</feature>
<dbReference type="GO" id="GO:0005886">
    <property type="term" value="C:plasma membrane"/>
    <property type="evidence" value="ECO:0007669"/>
    <property type="project" value="TreeGrafter"/>
</dbReference>
<feature type="transmembrane region" description="Helical" evidence="7">
    <location>
        <begin position="71"/>
        <end position="89"/>
    </location>
</feature>
<keyword evidence="7" id="KW-0812">Transmembrane</keyword>
<feature type="transmembrane region" description="Helical" evidence="7">
    <location>
        <begin position="219"/>
        <end position="241"/>
    </location>
</feature>
<evidence type="ECO:0000256" key="2">
    <source>
        <dbReference type="ARBA" id="ARBA00022723"/>
    </source>
</evidence>
<dbReference type="Gene3D" id="1.20.950.20">
    <property type="entry name" value="Transmembrane di-heme cytochromes, Chain C"/>
    <property type="match status" value="1"/>
</dbReference>
<evidence type="ECO:0000313" key="10">
    <source>
        <dbReference type="Proteomes" id="UP000264006"/>
    </source>
</evidence>
<dbReference type="EMBL" id="CP031165">
    <property type="protein sequence ID" value="AXV09694.1"/>
    <property type="molecule type" value="Genomic_DNA"/>
</dbReference>
<feature type="compositionally biased region" description="Low complexity" evidence="6">
    <location>
        <begin position="745"/>
        <end position="754"/>
    </location>
</feature>
<evidence type="ECO:0000259" key="8">
    <source>
        <dbReference type="PROSITE" id="PS51379"/>
    </source>
</evidence>
<dbReference type="Pfam" id="PF02754">
    <property type="entry name" value="CCG"/>
    <property type="match status" value="2"/>
</dbReference>
<dbReference type="Gene3D" id="1.10.1060.10">
    <property type="entry name" value="Alpha-helical ferredoxin"/>
    <property type="match status" value="1"/>
</dbReference>
<evidence type="ECO:0000256" key="4">
    <source>
        <dbReference type="ARBA" id="ARBA00023004"/>
    </source>
</evidence>
<dbReference type="Proteomes" id="UP000264006">
    <property type="component" value="Chromosome"/>
</dbReference>
<keyword evidence="5" id="KW-0411">Iron-sulfur</keyword>
<sequence length="761" mass="82940">MDTIGIIRLVVGLALFAAAFAVAARRVKYLVDLVGVAQPMPSRIPGEGDGRPTFGHVLRYQVQHILAQQKILKWTTPGVLHAFIFWAFIVHQTLTLEALGEVFDPEFHIPFFGPGHWWTELLGFMQDFVGLLVLIAVVGFALIRFSQAPSRDGRESRFAGSNLAQGWYTLFFEFGLLYSVLILRGVRAAEGTLPYPDGAFVSSFVGGRLESLPHETLEIVGLVALLVHIAVFGGFLVFTLYSKHLHVLAIAPQVAFSRTPKALGKLEAEKIDIENMGEDDVLGVGQIEQFGFKRFLDYYSCTECGRCQSQCPAWNTAKPLSPKLLIMDLRDHLWETGPYLLDGGRENEKHADVDVLGMMLVGDEPGQSDAVIDFDVLWSCTTCGACVEECPVDIEHVDQIIDLRRYKAQMESSFPQEAGAMLRNIENSGDPWGAGAMKRLEWAQGMEIPVLGKDVESIADVDYLFWVGCAGAFEDRAKKTTVSTAQLLQAAGVSFAVLGEGEACTGDPARRLGMEYLFQMMADMNVETFKEAGADLGSPEQKGTRIITACPHCLNTLKNEYPDFGAHFEVIHHSEILAQLIVDGKLSPQRSSEGQRVTFHDPCYLGRHNEIYDEPRSLLSSVEGLETIEMQRSRNQGFCCGAGGAKFFMEEVGERVNLNRIDEAIATLGGSVDTSSVEDPGHAVAAGTASGASGVVAVACPFCKNMLDDGTNDRVSDGTLEEGAVQVLDVSQVLAMNFLPDPDPGDGAQEAADAPEPEPAH</sequence>
<dbReference type="InterPro" id="IPR009051">
    <property type="entry name" value="Helical_ferredxn"/>
</dbReference>
<accession>A0A346Y5E7</accession>
<feature type="domain" description="4Fe-4S ferredoxin-type" evidence="8">
    <location>
        <begin position="368"/>
        <end position="400"/>
    </location>
</feature>
<dbReference type="RefSeq" id="WP_114593832.1">
    <property type="nucleotide sequence ID" value="NZ_CP031165.1"/>
</dbReference>
<dbReference type="InterPro" id="IPR051460">
    <property type="entry name" value="HdrC_iron-sulfur_subunit"/>
</dbReference>
<keyword evidence="7" id="KW-1133">Transmembrane helix</keyword>
<evidence type="ECO:0000313" key="9">
    <source>
        <dbReference type="EMBL" id="AXV09694.1"/>
    </source>
</evidence>
<dbReference type="PROSITE" id="PS00198">
    <property type="entry name" value="4FE4S_FER_1"/>
    <property type="match status" value="1"/>
</dbReference>
<dbReference type="Pfam" id="PF13187">
    <property type="entry name" value="Fer4_9"/>
    <property type="match status" value="1"/>
</dbReference>
<evidence type="ECO:0000256" key="3">
    <source>
        <dbReference type="ARBA" id="ARBA00023002"/>
    </source>
</evidence>
<evidence type="ECO:0000256" key="6">
    <source>
        <dbReference type="SAM" id="MobiDB-lite"/>
    </source>
</evidence>
<name>A0A346Y5E7_9ACTN</name>
<evidence type="ECO:0000256" key="1">
    <source>
        <dbReference type="ARBA" id="ARBA00022485"/>
    </source>
</evidence>
<dbReference type="InterPro" id="IPR004017">
    <property type="entry name" value="Cys_rich_dom"/>
</dbReference>
<dbReference type="PANTHER" id="PTHR43255:SF1">
    <property type="entry name" value="IRON-SULFUR-BINDING OXIDOREDUCTASE FADF-RELATED"/>
    <property type="match status" value="1"/>
</dbReference>
<dbReference type="OrthoDB" id="9794954at2"/>
<gene>
    <name evidence="9" type="ORF">DVS28_a5038</name>
</gene>
<organism evidence="9 10">
    <name type="scientific">Euzebya pacifica</name>
    <dbReference type="NCBI Taxonomy" id="1608957"/>
    <lineage>
        <taxon>Bacteria</taxon>
        <taxon>Bacillati</taxon>
        <taxon>Actinomycetota</taxon>
        <taxon>Nitriliruptoria</taxon>
        <taxon>Euzebyales</taxon>
    </lineage>
</organism>
<reference evidence="9 10" key="1">
    <citation type="submission" date="2018-09" db="EMBL/GenBank/DDBJ databases">
        <title>Complete genome sequence of Euzebya sp. DY32-46 isolated from seawater of Pacific Ocean.</title>
        <authorList>
            <person name="Xu L."/>
            <person name="Wu Y.-H."/>
            <person name="Xu X.-W."/>
        </authorList>
    </citation>
    <scope>NUCLEOTIDE SEQUENCE [LARGE SCALE GENOMIC DNA]</scope>
    <source>
        <strain evidence="9 10">DY32-46</strain>
    </source>
</reference>
<dbReference type="PROSITE" id="PS51379">
    <property type="entry name" value="4FE4S_FER_2"/>
    <property type="match status" value="2"/>
</dbReference>
<evidence type="ECO:0000256" key="5">
    <source>
        <dbReference type="ARBA" id="ARBA00023014"/>
    </source>
</evidence>
<proteinExistence type="predicted"/>
<keyword evidence="10" id="KW-1185">Reference proteome</keyword>
<dbReference type="PANTHER" id="PTHR43255">
    <property type="entry name" value="IRON-SULFUR-BINDING OXIDOREDUCTASE FADF-RELATED-RELATED"/>
    <property type="match status" value="1"/>
</dbReference>
<dbReference type="SUPFAM" id="SSF46548">
    <property type="entry name" value="alpha-helical ferredoxin"/>
    <property type="match status" value="1"/>
</dbReference>
<keyword evidence="3" id="KW-0560">Oxidoreductase</keyword>
<dbReference type="KEGG" id="euz:DVS28_a5038"/>
<dbReference type="InterPro" id="IPR017896">
    <property type="entry name" value="4Fe4S_Fe-S-bd"/>
</dbReference>